<name>A0A2M8Q8G4_9CHLR</name>
<comment type="caution">
    <text evidence="1">The sequence shown here is derived from an EMBL/GenBank/DDBJ whole genome shotgun (WGS) entry which is preliminary data.</text>
</comment>
<reference evidence="1 2" key="1">
    <citation type="submission" date="2017-11" db="EMBL/GenBank/DDBJ databases">
        <title>Evolution of Phototrophy in the Chloroflexi Phylum Driven by Horizontal Gene Transfer.</title>
        <authorList>
            <person name="Ward L.M."/>
            <person name="Hemp J."/>
            <person name="Shih P.M."/>
            <person name="Mcglynn S.E."/>
            <person name="Fischer W."/>
        </authorList>
    </citation>
    <scope>NUCLEOTIDE SEQUENCE [LARGE SCALE GENOMIC DNA]</scope>
    <source>
        <strain evidence="1">JP3_7</strain>
    </source>
</reference>
<proteinExistence type="predicted"/>
<evidence type="ECO:0008006" key="3">
    <source>
        <dbReference type="Google" id="ProtNLM"/>
    </source>
</evidence>
<dbReference type="EMBL" id="PGTN01000476">
    <property type="protein sequence ID" value="PJF46092.1"/>
    <property type="molecule type" value="Genomic_DNA"/>
</dbReference>
<evidence type="ECO:0000313" key="1">
    <source>
        <dbReference type="EMBL" id="PJF46092.1"/>
    </source>
</evidence>
<protein>
    <recommendedName>
        <fullName evidence="3">NERD domain-containing protein</fullName>
    </recommendedName>
</protein>
<sequence length="156" mass="17667">SLKGLDRKYALMLFAQPTNYMLIEPGGVTVFVVRNQEGKITYKDGKWKRKESLLRFWFGRDEPLGDPTADITEELRKVNRALTEKLPTLKIPLRGIIVFSNPKAVLDVEPSPIAVLRAEDLKDYLRGAGKLKELPNSLQRKVREALGAPELPRPET</sequence>
<organism evidence="1 2">
    <name type="scientific">Candidatus Thermofonsia Clade 3 bacterium</name>
    <dbReference type="NCBI Taxonomy" id="2364212"/>
    <lineage>
        <taxon>Bacteria</taxon>
        <taxon>Bacillati</taxon>
        <taxon>Chloroflexota</taxon>
        <taxon>Candidatus Thermofontia</taxon>
        <taxon>Candidatus Thermofonsia Clade 3</taxon>
    </lineage>
</organism>
<dbReference type="AlphaFoldDB" id="A0A2M8Q8G4"/>
<feature type="non-terminal residue" evidence="1">
    <location>
        <position position="1"/>
    </location>
</feature>
<dbReference type="Proteomes" id="UP000230790">
    <property type="component" value="Unassembled WGS sequence"/>
</dbReference>
<evidence type="ECO:0000313" key="2">
    <source>
        <dbReference type="Proteomes" id="UP000230790"/>
    </source>
</evidence>
<gene>
    <name evidence="1" type="ORF">CUN48_15560</name>
</gene>
<accession>A0A2M8Q8G4</accession>